<dbReference type="EMBL" id="BKCJ010273731">
    <property type="protein sequence ID" value="GEZ39519.1"/>
    <property type="molecule type" value="Genomic_DNA"/>
</dbReference>
<protein>
    <submittedName>
        <fullName evidence="1">Uncharacterized protein</fullName>
    </submittedName>
</protein>
<dbReference type="AlphaFoldDB" id="A0A699IAI4"/>
<name>A0A699IAI4_TANCI</name>
<evidence type="ECO:0000313" key="1">
    <source>
        <dbReference type="EMBL" id="GEZ39519.1"/>
    </source>
</evidence>
<sequence>MLYVELYDIIRRVVLVTPTSLYFKIVGESLVGLKPLKRYEDVGLFVKALYENGLKIDLYCEHNGYHVMEMIQFDITTKVQTVKTPFEHLSNDDAPSTHENLEDLKDIIDFEVEGEENVVIPKITTDDPWLNKLVRIDNFIGHTDDLTLT</sequence>
<reference evidence="1" key="1">
    <citation type="journal article" date="2019" name="Sci. Rep.">
        <title>Draft genome of Tanacetum cinerariifolium, the natural source of mosquito coil.</title>
        <authorList>
            <person name="Yamashiro T."/>
            <person name="Shiraishi A."/>
            <person name="Satake H."/>
            <person name="Nakayama K."/>
        </authorList>
    </citation>
    <scope>NUCLEOTIDE SEQUENCE</scope>
</reference>
<gene>
    <name evidence="1" type="ORF">Tci_511492</name>
</gene>
<proteinExistence type="predicted"/>
<comment type="caution">
    <text evidence="1">The sequence shown here is derived from an EMBL/GenBank/DDBJ whole genome shotgun (WGS) entry which is preliminary data.</text>
</comment>
<organism evidence="1">
    <name type="scientific">Tanacetum cinerariifolium</name>
    <name type="common">Dalmatian daisy</name>
    <name type="synonym">Chrysanthemum cinerariifolium</name>
    <dbReference type="NCBI Taxonomy" id="118510"/>
    <lineage>
        <taxon>Eukaryota</taxon>
        <taxon>Viridiplantae</taxon>
        <taxon>Streptophyta</taxon>
        <taxon>Embryophyta</taxon>
        <taxon>Tracheophyta</taxon>
        <taxon>Spermatophyta</taxon>
        <taxon>Magnoliopsida</taxon>
        <taxon>eudicotyledons</taxon>
        <taxon>Gunneridae</taxon>
        <taxon>Pentapetalae</taxon>
        <taxon>asterids</taxon>
        <taxon>campanulids</taxon>
        <taxon>Asterales</taxon>
        <taxon>Asteraceae</taxon>
        <taxon>Asteroideae</taxon>
        <taxon>Anthemideae</taxon>
        <taxon>Anthemidinae</taxon>
        <taxon>Tanacetum</taxon>
    </lineage>
</organism>
<accession>A0A699IAI4</accession>